<feature type="transmembrane region" description="Helical" evidence="2">
    <location>
        <begin position="153"/>
        <end position="177"/>
    </location>
</feature>
<keyword evidence="2" id="KW-1133">Transmembrane helix</keyword>
<keyword evidence="2" id="KW-0472">Membrane</keyword>
<dbReference type="EMBL" id="CP003345">
    <property type="protein sequence ID" value="AFM04068.1"/>
    <property type="molecule type" value="Genomic_DNA"/>
</dbReference>
<organism evidence="3 4">
    <name type="scientific">Bernardetia litoralis (strain ATCC 23117 / DSM 6794 / NBRC 15988 / NCIMB 1366 / Fx l1 / Sio-4)</name>
    <name type="common">Flexibacter litoralis</name>
    <dbReference type="NCBI Taxonomy" id="880071"/>
    <lineage>
        <taxon>Bacteria</taxon>
        <taxon>Pseudomonadati</taxon>
        <taxon>Bacteroidota</taxon>
        <taxon>Cytophagia</taxon>
        <taxon>Cytophagales</taxon>
        <taxon>Bernardetiaceae</taxon>
        <taxon>Bernardetia</taxon>
    </lineage>
</organism>
<dbReference type="STRING" id="880071.Fleli_1658"/>
<evidence type="ECO:0000313" key="3">
    <source>
        <dbReference type="EMBL" id="AFM04068.1"/>
    </source>
</evidence>
<evidence type="ECO:0000313" key="4">
    <source>
        <dbReference type="Proteomes" id="UP000006054"/>
    </source>
</evidence>
<keyword evidence="2" id="KW-0812">Transmembrane</keyword>
<reference evidence="4" key="1">
    <citation type="submission" date="2012-06" db="EMBL/GenBank/DDBJ databases">
        <title>The complete genome of Flexibacter litoralis DSM 6794.</title>
        <authorList>
            <person name="Lucas S."/>
            <person name="Copeland A."/>
            <person name="Lapidus A."/>
            <person name="Glavina del Rio T."/>
            <person name="Dalin E."/>
            <person name="Tice H."/>
            <person name="Bruce D."/>
            <person name="Goodwin L."/>
            <person name="Pitluck S."/>
            <person name="Peters L."/>
            <person name="Ovchinnikova G."/>
            <person name="Lu M."/>
            <person name="Kyrpides N."/>
            <person name="Mavromatis K."/>
            <person name="Ivanova N."/>
            <person name="Brettin T."/>
            <person name="Detter J.C."/>
            <person name="Han C."/>
            <person name="Larimer F."/>
            <person name="Land M."/>
            <person name="Hauser L."/>
            <person name="Markowitz V."/>
            <person name="Cheng J.-F."/>
            <person name="Hugenholtz P."/>
            <person name="Woyke T."/>
            <person name="Wu D."/>
            <person name="Spring S."/>
            <person name="Lang E."/>
            <person name="Kopitz M."/>
            <person name="Brambilla E."/>
            <person name="Klenk H.-P."/>
            <person name="Eisen J.A."/>
        </authorList>
    </citation>
    <scope>NUCLEOTIDE SEQUENCE [LARGE SCALE GENOMIC DNA]</scope>
    <source>
        <strain evidence="4">ATCC 23117 / DSM 6794 / NBRC 15988 / NCIMB 1366 / Sio-4</strain>
    </source>
</reference>
<dbReference type="AlphaFoldDB" id="I4AJD3"/>
<feature type="compositionally biased region" description="Basic and acidic residues" evidence="1">
    <location>
        <begin position="58"/>
        <end position="85"/>
    </location>
</feature>
<dbReference type="RefSeq" id="WP_014797523.1">
    <property type="nucleotide sequence ID" value="NC_018018.1"/>
</dbReference>
<dbReference type="HOGENOM" id="CLU_1259881_0_0_10"/>
<dbReference type="Proteomes" id="UP000006054">
    <property type="component" value="Chromosome"/>
</dbReference>
<gene>
    <name evidence="3" type="ordered locus">Fleli_1658</name>
</gene>
<dbReference type="KEGG" id="fli:Fleli_1658"/>
<evidence type="ECO:0000256" key="2">
    <source>
        <dbReference type="SAM" id="Phobius"/>
    </source>
</evidence>
<name>I4AJD3_BERLS</name>
<proteinExistence type="predicted"/>
<feature type="transmembrane region" description="Helical" evidence="2">
    <location>
        <begin position="124"/>
        <end position="146"/>
    </location>
</feature>
<accession>I4AJD3</accession>
<feature type="region of interest" description="Disordered" evidence="1">
    <location>
        <begin position="50"/>
        <end position="85"/>
    </location>
</feature>
<sequence length="219" mass="24678" precursor="true">MRNFILFSFFIILISLLTISKAHSLNSFFEFSSEESSKKINTVKKSSFETHSNSYSNSKEEKPKSIEPTKQKTAKEQRKIAKQERKEFRKAIWKSIKEQRKINKQIKKKNRKNGIKKSSKKTHWAAYLSFFSTLTALGIIALAIILKYAIFNVLVPLAIILLIVSVIASIIGISAVSSKEITLYHKSHTITLALIGGIIAFLSLLFIGFIIIALSALSI</sequence>
<evidence type="ECO:0000256" key="1">
    <source>
        <dbReference type="SAM" id="MobiDB-lite"/>
    </source>
</evidence>
<feature type="transmembrane region" description="Helical" evidence="2">
    <location>
        <begin position="189"/>
        <end position="217"/>
    </location>
</feature>
<keyword evidence="4" id="KW-1185">Reference proteome</keyword>
<protein>
    <submittedName>
        <fullName evidence="3">Uncharacterized protein</fullName>
    </submittedName>
</protein>